<dbReference type="InterPro" id="IPR004358">
    <property type="entry name" value="Sig_transdc_His_kin-like_C"/>
</dbReference>
<evidence type="ECO:0000256" key="3">
    <source>
        <dbReference type="ARBA" id="ARBA00012438"/>
    </source>
</evidence>
<protein>
    <recommendedName>
        <fullName evidence="16">Heme sensor protein HssS</fullName>
        <ecNumber evidence="3">2.7.13.3</ecNumber>
    </recommendedName>
</protein>
<dbReference type="Pfam" id="PF00672">
    <property type="entry name" value="HAMP"/>
    <property type="match status" value="1"/>
</dbReference>
<feature type="transmembrane region" description="Helical" evidence="18">
    <location>
        <begin position="164"/>
        <end position="188"/>
    </location>
</feature>
<evidence type="ECO:0000256" key="10">
    <source>
        <dbReference type="ARBA" id="ARBA00022840"/>
    </source>
</evidence>
<dbReference type="InterPro" id="IPR005467">
    <property type="entry name" value="His_kinase_dom"/>
</dbReference>
<keyword evidence="11 18" id="KW-1133">Transmembrane helix</keyword>
<evidence type="ECO:0000256" key="15">
    <source>
        <dbReference type="ARBA" id="ARBA00037219"/>
    </source>
</evidence>
<evidence type="ECO:0000256" key="16">
    <source>
        <dbReference type="ARBA" id="ARBA00040841"/>
    </source>
</evidence>
<dbReference type="InterPro" id="IPR036890">
    <property type="entry name" value="HATPase_C_sf"/>
</dbReference>
<dbReference type="InterPro" id="IPR003661">
    <property type="entry name" value="HisK_dim/P_dom"/>
</dbReference>
<gene>
    <name evidence="21" type="ORF">BHX94_05325</name>
</gene>
<keyword evidence="13" id="KW-0843">Virulence</keyword>
<keyword evidence="12" id="KW-0902">Two-component regulatory system</keyword>
<keyword evidence="9 21" id="KW-0418">Kinase</keyword>
<dbReference type="EMBL" id="PZJG01000002">
    <property type="protein sequence ID" value="RAK49834.1"/>
    <property type="molecule type" value="Genomic_DNA"/>
</dbReference>
<keyword evidence="6" id="KW-0808">Transferase</keyword>
<dbReference type="Proteomes" id="UP000249579">
    <property type="component" value="Unassembled WGS sequence"/>
</dbReference>
<evidence type="ECO:0000313" key="21">
    <source>
        <dbReference type="EMBL" id="RAK49834.1"/>
    </source>
</evidence>
<dbReference type="GO" id="GO:0005524">
    <property type="term" value="F:ATP binding"/>
    <property type="evidence" value="ECO:0007669"/>
    <property type="project" value="UniProtKB-KW"/>
</dbReference>
<evidence type="ECO:0000313" key="22">
    <source>
        <dbReference type="Proteomes" id="UP000249579"/>
    </source>
</evidence>
<keyword evidence="7 18" id="KW-0812">Transmembrane</keyword>
<dbReference type="InterPro" id="IPR003660">
    <property type="entry name" value="HAMP_dom"/>
</dbReference>
<dbReference type="PRINTS" id="PR00344">
    <property type="entry name" value="BCTRLSENSOR"/>
</dbReference>
<feature type="domain" description="Histidine kinase" evidence="19">
    <location>
        <begin position="244"/>
        <end position="450"/>
    </location>
</feature>
<proteinExistence type="predicted"/>
<dbReference type="Gene3D" id="6.10.340.10">
    <property type="match status" value="1"/>
</dbReference>
<dbReference type="Pfam" id="PF02518">
    <property type="entry name" value="HATPase_c"/>
    <property type="match status" value="1"/>
</dbReference>
<dbReference type="Pfam" id="PF00512">
    <property type="entry name" value="HisKA"/>
    <property type="match status" value="1"/>
</dbReference>
<evidence type="ECO:0000256" key="18">
    <source>
        <dbReference type="SAM" id="Phobius"/>
    </source>
</evidence>
<evidence type="ECO:0000256" key="1">
    <source>
        <dbReference type="ARBA" id="ARBA00000085"/>
    </source>
</evidence>
<keyword evidence="17" id="KW-0175">Coiled coil</keyword>
<dbReference type="RefSeq" id="WP_111745294.1">
    <property type="nucleotide sequence ID" value="NZ_DALZDE010000004.1"/>
</dbReference>
<evidence type="ECO:0000256" key="7">
    <source>
        <dbReference type="ARBA" id="ARBA00022692"/>
    </source>
</evidence>
<dbReference type="InterPro" id="IPR036097">
    <property type="entry name" value="HisK_dim/P_sf"/>
</dbReference>
<comment type="subcellular location">
    <subcellularLocation>
        <location evidence="2">Cell membrane</location>
        <topology evidence="2">Multi-pass membrane protein</topology>
    </subcellularLocation>
</comment>
<evidence type="ECO:0000256" key="8">
    <source>
        <dbReference type="ARBA" id="ARBA00022741"/>
    </source>
</evidence>
<dbReference type="PANTHER" id="PTHR45528">
    <property type="entry name" value="SENSOR HISTIDINE KINASE CPXA"/>
    <property type="match status" value="1"/>
</dbReference>
<dbReference type="SUPFAM" id="SSF158472">
    <property type="entry name" value="HAMP domain-like"/>
    <property type="match status" value="1"/>
</dbReference>
<reference evidence="21 22" key="1">
    <citation type="journal article" date="2018" name="Front. Microbiol.">
        <title>Description and Comparative Genomics of Macrococcus caseolyticus subsp. hominis subsp. nov., Macrococcus goetzii sp. nov., Macrococcus epidermidis sp. nov., and Macrococcus bohemicus sp. nov., Novel Macrococci From Human Clinical Material With Virulence Potential and Suspected Uptake of Foreign DNA by Natural Transformation.</title>
        <authorList>
            <person name="Maslanova I."/>
            <person name="Wertheimer Z."/>
            <person name="Sedlacek I."/>
            <person name="Svec P."/>
            <person name="Indrakova A."/>
            <person name="Kovarovic V."/>
            <person name="Schumann P."/>
            <person name="Sproer C."/>
            <person name="Kralova S."/>
            <person name="Sedo O."/>
            <person name="Kristofova L."/>
            <person name="Vrbovska V."/>
            <person name="Fuzik T."/>
            <person name="Petras P."/>
            <person name="Zdrahal Z."/>
            <person name="Ruzickova V."/>
            <person name="Doskar J."/>
            <person name="Pantucek R."/>
        </authorList>
    </citation>
    <scope>NUCLEOTIDE SEQUENCE [LARGE SCALE GENOMIC DNA]</scope>
    <source>
        <strain evidence="21 22">03/115</strain>
    </source>
</reference>
<dbReference type="CDD" id="cd00082">
    <property type="entry name" value="HisKA"/>
    <property type="match status" value="1"/>
</dbReference>
<evidence type="ECO:0000256" key="4">
    <source>
        <dbReference type="ARBA" id="ARBA00022475"/>
    </source>
</evidence>
<evidence type="ECO:0000259" key="20">
    <source>
        <dbReference type="PROSITE" id="PS50885"/>
    </source>
</evidence>
<dbReference type="GO" id="GO:0000155">
    <property type="term" value="F:phosphorelay sensor kinase activity"/>
    <property type="evidence" value="ECO:0007669"/>
    <property type="project" value="InterPro"/>
</dbReference>
<keyword evidence="5" id="KW-0597">Phosphoprotein</keyword>
<evidence type="ECO:0000256" key="14">
    <source>
        <dbReference type="ARBA" id="ARBA00023136"/>
    </source>
</evidence>
<evidence type="ECO:0000256" key="5">
    <source>
        <dbReference type="ARBA" id="ARBA00022553"/>
    </source>
</evidence>
<evidence type="ECO:0000256" key="6">
    <source>
        <dbReference type="ARBA" id="ARBA00022679"/>
    </source>
</evidence>
<evidence type="ECO:0000256" key="9">
    <source>
        <dbReference type="ARBA" id="ARBA00022777"/>
    </source>
</evidence>
<dbReference type="InterPro" id="IPR003594">
    <property type="entry name" value="HATPase_dom"/>
</dbReference>
<comment type="caution">
    <text evidence="21">The sequence shown here is derived from an EMBL/GenBank/DDBJ whole genome shotgun (WGS) entry which is preliminary data.</text>
</comment>
<feature type="coiled-coil region" evidence="17">
    <location>
        <begin position="217"/>
        <end position="244"/>
    </location>
</feature>
<evidence type="ECO:0000256" key="13">
    <source>
        <dbReference type="ARBA" id="ARBA00023026"/>
    </source>
</evidence>
<dbReference type="GO" id="GO:0005886">
    <property type="term" value="C:plasma membrane"/>
    <property type="evidence" value="ECO:0007669"/>
    <property type="project" value="UniProtKB-SubCell"/>
</dbReference>
<feature type="domain" description="HAMP" evidence="20">
    <location>
        <begin position="185"/>
        <end position="236"/>
    </location>
</feature>
<organism evidence="21 22">
    <name type="scientific">Macrococcoides bohemicum</name>
    <dbReference type="NCBI Taxonomy" id="1903056"/>
    <lineage>
        <taxon>Bacteria</taxon>
        <taxon>Bacillati</taxon>
        <taxon>Bacillota</taxon>
        <taxon>Bacilli</taxon>
        <taxon>Bacillales</taxon>
        <taxon>Staphylococcaceae</taxon>
        <taxon>Macrococcoides</taxon>
    </lineage>
</organism>
<evidence type="ECO:0000259" key="19">
    <source>
        <dbReference type="PROSITE" id="PS50109"/>
    </source>
</evidence>
<dbReference type="Gene3D" id="1.10.287.130">
    <property type="match status" value="1"/>
</dbReference>
<dbReference type="SUPFAM" id="SSF47384">
    <property type="entry name" value="Homodimeric domain of signal transducing histidine kinase"/>
    <property type="match status" value="1"/>
</dbReference>
<dbReference type="PROSITE" id="PS50885">
    <property type="entry name" value="HAMP"/>
    <property type="match status" value="1"/>
</dbReference>
<comment type="function">
    <text evidence="15">Member of the two-component regulatory system HssS/HssR involved in intracellular heme homeostasis and tempering of staphylococcal virulence. HssS functions as a heme sensor histidine kinase which is autophosphorylated at a histidine residue and transfers its phosphate group to an aspartate residue of HssR. HssR/HssS activates the expression of hrtAB, an efflux pump, in response to extracellular heme, hemin, hemoglobin or blood.</text>
</comment>
<dbReference type="EC" id="2.7.13.3" evidence="3"/>
<dbReference type="OrthoDB" id="9813151at2"/>
<comment type="catalytic activity">
    <reaction evidence="1">
        <text>ATP + protein L-histidine = ADP + protein N-phospho-L-histidine.</text>
        <dbReference type="EC" id="2.7.13.3"/>
    </reaction>
</comment>
<dbReference type="SMART" id="SM00388">
    <property type="entry name" value="HisKA"/>
    <property type="match status" value="1"/>
</dbReference>
<dbReference type="InterPro" id="IPR050398">
    <property type="entry name" value="HssS/ArlS-like"/>
</dbReference>
<keyword evidence="8" id="KW-0547">Nucleotide-binding</keyword>
<evidence type="ECO:0000256" key="2">
    <source>
        <dbReference type="ARBA" id="ARBA00004651"/>
    </source>
</evidence>
<keyword evidence="10" id="KW-0067">ATP-binding</keyword>
<dbReference type="CDD" id="cd00075">
    <property type="entry name" value="HATPase"/>
    <property type="match status" value="1"/>
</dbReference>
<dbReference type="SUPFAM" id="SSF55874">
    <property type="entry name" value="ATPase domain of HSP90 chaperone/DNA topoisomerase II/histidine kinase"/>
    <property type="match status" value="1"/>
</dbReference>
<evidence type="ECO:0000256" key="17">
    <source>
        <dbReference type="SAM" id="Coils"/>
    </source>
</evidence>
<dbReference type="SMART" id="SM00304">
    <property type="entry name" value="HAMP"/>
    <property type="match status" value="1"/>
</dbReference>
<accession>A0A328A7P0</accession>
<keyword evidence="14 18" id="KW-0472">Membrane</keyword>
<dbReference type="Gene3D" id="3.30.565.10">
    <property type="entry name" value="Histidine kinase-like ATPase, C-terminal domain"/>
    <property type="match status" value="1"/>
</dbReference>
<dbReference type="CDD" id="cd06225">
    <property type="entry name" value="HAMP"/>
    <property type="match status" value="1"/>
</dbReference>
<evidence type="ECO:0000256" key="11">
    <source>
        <dbReference type="ARBA" id="ARBA00022989"/>
    </source>
</evidence>
<dbReference type="PROSITE" id="PS50109">
    <property type="entry name" value="HIS_KIN"/>
    <property type="match status" value="1"/>
</dbReference>
<name>A0A328A7P0_9STAP</name>
<sequence>MFKHLSTRFIVTTLHVMLISAVIAFVIANMYYHVTLKEQNDARVTQVLLSQKKYIEKHPQIKPQEFFTQLGNLNFQVLAINNNDSKQNYGTKFRIDNLRLDEIKMERDGVYHGIKNRPFNLFITGFFDNESSNTVGTKMRINHQQYTVFIRPDVGESMNEFRSFLAVLLVLTILISMLLVFISSKYIVHPVIELKKAAQRIGEQSGYQTTVDRKDELGVLAEEMNEMSKKIKQHEEINQRFVANVSHEIQSPITNLIGQINKFKDTEDLSLLNQIEHQSLRLSGLTKQLLLLASIEQNKISLTKQNFNFKMLIQEVIRDNMYTINQKDIFLSTTLEDVYVLGNRDLCYQMITNLLSNAIKYSPNDSEIHIELKEEQDNKLFIIEDHGYGMTDETRKMIFERFYKSNVNEDNITSNGLGMAIVKVILDVHDFTIDIDSEIDKGTTIIIELL</sequence>
<dbReference type="AlphaFoldDB" id="A0A328A7P0"/>
<feature type="transmembrane region" description="Helical" evidence="18">
    <location>
        <begin position="9"/>
        <end position="32"/>
    </location>
</feature>
<keyword evidence="4" id="KW-1003">Cell membrane</keyword>
<dbReference type="SMART" id="SM00387">
    <property type="entry name" value="HATPase_c"/>
    <property type="match status" value="1"/>
</dbReference>
<evidence type="ECO:0000256" key="12">
    <source>
        <dbReference type="ARBA" id="ARBA00023012"/>
    </source>
</evidence>
<dbReference type="PANTHER" id="PTHR45528:SF11">
    <property type="entry name" value="HISTIDINE KINASE"/>
    <property type="match status" value="1"/>
</dbReference>